<feature type="coiled-coil region" evidence="1">
    <location>
        <begin position="166"/>
        <end position="193"/>
    </location>
</feature>
<dbReference type="RefSeq" id="WP_106874533.1">
    <property type="nucleotide sequence ID" value="NZ_CP027845.1"/>
</dbReference>
<dbReference type="OrthoDB" id="480426at2"/>
<dbReference type="Proteomes" id="UP000241762">
    <property type="component" value="Chromosome"/>
</dbReference>
<sequence>MTKEDGNKHWKFKASGDYYKDLAMRESSNQPNKKNKLGYKGLYQMGDAALIDTGYISRDTKQWTGKHGMDCEEDFLHNRVVQNIAIREYHKIVWGYLKSHHQYEGQVIKGIKLTKAGMISAAHLVGSDRLKQFIDTQGQEDKDDGNKIKCSQYLQDFSGYDIDYSIDGLIEELKTQQDQLKKLEENFSQIFLEPLKACPEQFFAKLLKDYTANRFLALINKYAKAADKALEEKVAELKIKTQKDMEDISQSCQAEFDAAKAAMIAQGQAEAHAVFEQRKAQAQGELIGCGESLSIHITNADFVAQKNAEIRAALDALKSQLEAKMAATQQEKEQETQELITKYIKDNKTAKQDTLEKCNSLLKECLAKVELEAQKGSQADLNKANENIEENLENFAQLLGLGGDEVSEASI</sequence>
<keyword evidence="3" id="KW-1185">Reference proteome</keyword>
<feature type="coiled-coil region" evidence="1">
    <location>
        <begin position="371"/>
        <end position="398"/>
    </location>
</feature>
<name>A0A2P1P8T1_9RICK</name>
<accession>A0A2P1P8T1</accession>
<gene>
    <name evidence="2" type="ORF">phytr_7420</name>
</gene>
<dbReference type="EMBL" id="CP027845">
    <property type="protein sequence ID" value="AVP87680.1"/>
    <property type="molecule type" value="Genomic_DNA"/>
</dbReference>
<evidence type="ECO:0000313" key="2">
    <source>
        <dbReference type="EMBL" id="AVP87680.1"/>
    </source>
</evidence>
<evidence type="ECO:0000313" key="3">
    <source>
        <dbReference type="Proteomes" id="UP000241762"/>
    </source>
</evidence>
<reference evidence="2 3" key="1">
    <citation type="submission" date="2018-03" db="EMBL/GenBank/DDBJ databases">
        <title>A gene transfer event suggests a long-term partnership between eustigmatophyte algae and a novel lineage of endosymbiotic bacteria.</title>
        <authorList>
            <person name="Yurchenko T."/>
            <person name="Sevcikova T."/>
            <person name="Pribyl P."/>
            <person name="El Karkouri K."/>
            <person name="Klimes V."/>
            <person name="Amaral R."/>
            <person name="Zbrankova V."/>
            <person name="Kim E."/>
            <person name="Raoult D."/>
            <person name="Santos L.M.A."/>
            <person name="Elias M."/>
        </authorList>
    </citation>
    <scope>NUCLEOTIDE SEQUENCE [LARGE SCALE GENOMIC DNA]</scope>
    <source>
        <strain evidence="2">CCALA 838</strain>
    </source>
</reference>
<dbReference type="KEGG" id="ptc:phytr_7420"/>
<feature type="coiled-coil region" evidence="1">
    <location>
        <begin position="307"/>
        <end position="338"/>
    </location>
</feature>
<keyword evidence="1" id="KW-0175">Coiled coil</keyword>
<dbReference type="AlphaFoldDB" id="A0A2P1P8T1"/>
<evidence type="ECO:0000256" key="1">
    <source>
        <dbReference type="SAM" id="Coils"/>
    </source>
</evidence>
<protein>
    <submittedName>
        <fullName evidence="2">Uncharacterized protein</fullName>
    </submittedName>
</protein>
<organism evidence="2 3">
    <name type="scientific">Candidatus Phycorickettsia trachydisci</name>
    <dbReference type="NCBI Taxonomy" id="2115978"/>
    <lineage>
        <taxon>Bacteria</taxon>
        <taxon>Pseudomonadati</taxon>
        <taxon>Pseudomonadota</taxon>
        <taxon>Alphaproteobacteria</taxon>
        <taxon>Rickettsiales</taxon>
        <taxon>Rickettsiaceae</taxon>
        <taxon>Candidatus Phycorickettsia</taxon>
    </lineage>
</organism>
<proteinExistence type="predicted"/>